<gene>
    <name evidence="3" type="ORF">PBRA_008881</name>
    <name evidence="4" type="ORF">PLBR_LOCUS8904</name>
</gene>
<geneLocation type="mitochondrion" evidence="4"/>
<evidence type="ECO:0000259" key="2">
    <source>
        <dbReference type="Pfam" id="PF26188"/>
    </source>
</evidence>
<keyword evidence="4" id="KW-0496">Mitochondrion</keyword>
<name>A0A0G4J463_PLABS</name>
<sequence>MLSPRVVVAICLCCTLQASLTNISRGIQEVHNLMTQSSSSPRDFTEVDRRKLSDIEHQLQSELQDARHLAAEDVKQLPPIASHLAMINALRAGVGNMTQMVETVCEAAVVHCDALDGNSLFKLTFAAGSLSPCPSHLVETFAWAYSRLSGQNGKALSDMVLVMAKCNVRNRPLLGRYARSIVEQDHSLTSYDVTNVVDALAKLRFADIELFLQLSQRAIGIMDTFSARDVARVAGAFATVDIFSFELLHQVSHRAIQVMDDMAAWDIAKLARAFATFNIADHDLFQHLLDRAAAIADTFKPHDIAEMKWALDTLHISVTGCGLFLDLLSGRGAPRGDVFDKRP</sequence>
<feature type="chain" id="PRO_5035990843" description="RNA-editing substrate-binding complex 6 protein domain-containing protein" evidence="1">
    <location>
        <begin position="19"/>
        <end position="343"/>
    </location>
</feature>
<evidence type="ECO:0000313" key="3">
    <source>
        <dbReference type="EMBL" id="CEP02297.1"/>
    </source>
</evidence>
<keyword evidence="1" id="KW-0732">Signal</keyword>
<dbReference type="OrthoDB" id="385235at2759"/>
<dbReference type="Pfam" id="PF26188">
    <property type="entry name" value="RESC6"/>
    <property type="match status" value="1"/>
</dbReference>
<dbReference type="EMBL" id="CDSF01000123">
    <property type="protein sequence ID" value="CEP02297.1"/>
    <property type="molecule type" value="Genomic_DNA"/>
</dbReference>
<feature type="signal peptide" evidence="1">
    <location>
        <begin position="1"/>
        <end position="18"/>
    </location>
</feature>
<evidence type="ECO:0000313" key="5">
    <source>
        <dbReference type="Proteomes" id="UP000039324"/>
    </source>
</evidence>
<proteinExistence type="predicted"/>
<dbReference type="AlphaFoldDB" id="A0A0G4J463"/>
<evidence type="ECO:0000256" key="1">
    <source>
        <dbReference type="SAM" id="SignalP"/>
    </source>
</evidence>
<dbReference type="InterPro" id="IPR058917">
    <property type="entry name" value="RESC6_dom"/>
</dbReference>
<evidence type="ECO:0000313" key="4">
    <source>
        <dbReference type="EMBL" id="SPR01689.1"/>
    </source>
</evidence>
<evidence type="ECO:0000313" key="6">
    <source>
        <dbReference type="Proteomes" id="UP000290189"/>
    </source>
</evidence>
<dbReference type="Proteomes" id="UP000290189">
    <property type="component" value="Unassembled WGS sequence"/>
</dbReference>
<keyword evidence="5" id="KW-1185">Reference proteome</keyword>
<reference evidence="3 5" key="1">
    <citation type="submission" date="2015-02" db="EMBL/GenBank/DDBJ databases">
        <authorList>
            <person name="Chooi Y.-H."/>
        </authorList>
    </citation>
    <scope>NUCLEOTIDE SEQUENCE [LARGE SCALE GENOMIC DNA]</scope>
    <source>
        <strain evidence="3">E3</strain>
    </source>
</reference>
<organism evidence="3 5">
    <name type="scientific">Plasmodiophora brassicae</name>
    <name type="common">Clubroot disease agent</name>
    <dbReference type="NCBI Taxonomy" id="37360"/>
    <lineage>
        <taxon>Eukaryota</taxon>
        <taxon>Sar</taxon>
        <taxon>Rhizaria</taxon>
        <taxon>Endomyxa</taxon>
        <taxon>Phytomyxea</taxon>
        <taxon>Plasmodiophorida</taxon>
        <taxon>Plasmodiophoridae</taxon>
        <taxon>Plasmodiophora</taxon>
    </lineage>
</organism>
<dbReference type="Proteomes" id="UP000039324">
    <property type="component" value="Unassembled WGS sequence"/>
</dbReference>
<protein>
    <recommendedName>
        <fullName evidence="2">RNA-editing substrate-binding complex 6 protein domain-containing protein</fullName>
    </recommendedName>
</protein>
<feature type="domain" description="RNA-editing substrate-binding complex 6 protein" evidence="2">
    <location>
        <begin position="156"/>
        <end position="313"/>
    </location>
</feature>
<reference evidence="4 6" key="2">
    <citation type="submission" date="2018-03" db="EMBL/GenBank/DDBJ databases">
        <authorList>
            <person name="Fogelqvist J."/>
        </authorList>
    </citation>
    <scope>NUCLEOTIDE SEQUENCE [LARGE SCALE GENOMIC DNA]</scope>
</reference>
<dbReference type="EMBL" id="OVEO01000018">
    <property type="protein sequence ID" value="SPR01689.1"/>
    <property type="molecule type" value="Genomic_DNA"/>
</dbReference>
<accession>A0A0G4J463</accession>